<sequence length="556" mass="59680">MLFLCVILGVLLASPALTSGLLADDVGQRAFILATLNGQTDAPWWDMFVLFGASPEQLVQLRYQGQVPWWTSTELHIAFWRPLTAATHYLDYMLWPEQAWLMHLHQLAWHGLACGLAWALYRRVSSSACAAGAAAIGLSLTHLHLSATAWLAHRNAVLVLVCALACLLAHDRWRRDGWWPGLVLGPLAYLAGLLCGEMGVAVLGFVLAYALTLDHATLARRAATLAPYLGVTVVWRFVYDALGYGVVGSGIYLDPVAAPGVWLAAAPGRMLELLIYGLGPPGEIGSAAIGRAAGALVVVAAIVAAGWPSQTEVRQRIAFAAIGLVLSLIPMTATAAHDRVLVVATIGSCMLFGEVLNAASDSDRQPGVGLRLGAVAMIAVHYVISPIASVVVAANVERFKVSSLPYPIASSLDDSKLRRQSLIVLHTPNLLAATLVPVSRQARGLNRPNFTWVLHAEPTAKLEVRLLDPHTLELHDPQGWLRGPDSLLVRGPAEPFAVGDQVQTLDYSLTVLEVVDGRPTRVSVEFHRPVNDPSFALVSWSGQDFELCPAAGELCP</sequence>
<evidence type="ECO:0008006" key="5">
    <source>
        <dbReference type="Google" id="ProtNLM"/>
    </source>
</evidence>
<comment type="caution">
    <text evidence="3">The sequence shown here is derived from an EMBL/GenBank/DDBJ whole genome shotgun (WGS) entry which is preliminary data.</text>
</comment>
<name>A0A2S9XWX7_9BACT</name>
<feature type="transmembrane region" description="Helical" evidence="1">
    <location>
        <begin position="100"/>
        <end position="121"/>
    </location>
</feature>
<feature type="signal peptide" evidence="2">
    <location>
        <begin position="1"/>
        <end position="23"/>
    </location>
</feature>
<feature type="chain" id="PRO_5015667817" description="Glycosyltransferase RgtA/B/C/D-like domain-containing protein" evidence="2">
    <location>
        <begin position="24"/>
        <end position="556"/>
    </location>
</feature>
<feature type="transmembrane region" description="Helical" evidence="1">
    <location>
        <begin position="317"/>
        <end position="335"/>
    </location>
</feature>
<dbReference type="AlphaFoldDB" id="A0A2S9XWX7"/>
<feature type="transmembrane region" description="Helical" evidence="1">
    <location>
        <begin position="128"/>
        <end position="145"/>
    </location>
</feature>
<protein>
    <recommendedName>
        <fullName evidence="5">Glycosyltransferase RgtA/B/C/D-like domain-containing protein</fullName>
    </recommendedName>
</protein>
<organism evidence="3 4">
    <name type="scientific">Enhygromyxa salina</name>
    <dbReference type="NCBI Taxonomy" id="215803"/>
    <lineage>
        <taxon>Bacteria</taxon>
        <taxon>Pseudomonadati</taxon>
        <taxon>Myxococcota</taxon>
        <taxon>Polyangia</taxon>
        <taxon>Nannocystales</taxon>
        <taxon>Nannocystaceae</taxon>
        <taxon>Enhygromyxa</taxon>
    </lineage>
</organism>
<feature type="transmembrane region" description="Helical" evidence="1">
    <location>
        <begin position="372"/>
        <end position="394"/>
    </location>
</feature>
<accession>A0A2S9XWX7</accession>
<evidence type="ECO:0000313" key="3">
    <source>
        <dbReference type="EMBL" id="PRP97352.1"/>
    </source>
</evidence>
<feature type="transmembrane region" description="Helical" evidence="1">
    <location>
        <begin position="284"/>
        <end position="305"/>
    </location>
</feature>
<feature type="transmembrane region" description="Helical" evidence="1">
    <location>
        <begin position="341"/>
        <end position="360"/>
    </location>
</feature>
<feature type="transmembrane region" description="Helical" evidence="1">
    <location>
        <begin position="218"/>
        <end position="235"/>
    </location>
</feature>
<evidence type="ECO:0000256" key="2">
    <source>
        <dbReference type="SAM" id="SignalP"/>
    </source>
</evidence>
<evidence type="ECO:0000256" key="1">
    <source>
        <dbReference type="SAM" id="Phobius"/>
    </source>
</evidence>
<keyword evidence="1" id="KW-0812">Transmembrane</keyword>
<proteinExistence type="predicted"/>
<dbReference type="Proteomes" id="UP000238823">
    <property type="component" value="Unassembled WGS sequence"/>
</dbReference>
<dbReference type="EMBL" id="PVNL01000130">
    <property type="protein sequence ID" value="PRP97352.1"/>
    <property type="molecule type" value="Genomic_DNA"/>
</dbReference>
<keyword evidence="2" id="KW-0732">Signal</keyword>
<keyword evidence="1" id="KW-1133">Transmembrane helix</keyword>
<gene>
    <name evidence="3" type="ORF">ENSA7_67020</name>
</gene>
<keyword evidence="1" id="KW-0472">Membrane</keyword>
<feature type="transmembrane region" description="Helical" evidence="1">
    <location>
        <begin position="182"/>
        <end position="212"/>
    </location>
</feature>
<evidence type="ECO:0000313" key="4">
    <source>
        <dbReference type="Proteomes" id="UP000238823"/>
    </source>
</evidence>
<reference evidence="3 4" key="1">
    <citation type="submission" date="2018-03" db="EMBL/GenBank/DDBJ databases">
        <title>Draft Genome Sequences of the Obligatory Marine Myxobacteria Enhygromyxa salina SWB007.</title>
        <authorList>
            <person name="Poehlein A."/>
            <person name="Moghaddam J.A."/>
            <person name="Harms H."/>
            <person name="Alanjari M."/>
            <person name="Koenig G.M."/>
            <person name="Daniel R."/>
            <person name="Schaeberle T.F."/>
        </authorList>
    </citation>
    <scope>NUCLEOTIDE SEQUENCE [LARGE SCALE GENOMIC DNA]</scope>
    <source>
        <strain evidence="3 4">SWB007</strain>
    </source>
</reference>